<evidence type="ECO:0000256" key="2">
    <source>
        <dbReference type="ARBA" id="ARBA00022649"/>
    </source>
</evidence>
<keyword evidence="2" id="KW-1277">Toxin-antitoxin system</keyword>
<comment type="caution">
    <text evidence="4">The sequence shown here is derived from an EMBL/GenBank/DDBJ whole genome shotgun (WGS) entry which is preliminary data.</text>
</comment>
<evidence type="ECO:0000313" key="5">
    <source>
        <dbReference type="Proteomes" id="UP000305675"/>
    </source>
</evidence>
<proteinExistence type="inferred from homology"/>
<comment type="similarity">
    <text evidence="1">Belongs to the ribosome association toxin RatA family.</text>
</comment>
<dbReference type="InterPro" id="IPR023393">
    <property type="entry name" value="START-like_dom_sf"/>
</dbReference>
<keyword evidence="5" id="KW-1185">Reference proteome</keyword>
<feature type="domain" description="Coenzyme Q-binding protein COQ10 START" evidence="3">
    <location>
        <begin position="12"/>
        <end position="134"/>
    </location>
</feature>
<dbReference type="SUPFAM" id="SSF55961">
    <property type="entry name" value="Bet v1-like"/>
    <property type="match status" value="1"/>
</dbReference>
<dbReference type="OrthoDB" id="9804759at2"/>
<evidence type="ECO:0000256" key="1">
    <source>
        <dbReference type="ARBA" id="ARBA00008918"/>
    </source>
</evidence>
<dbReference type="PANTHER" id="PTHR12901">
    <property type="entry name" value="SPERM PROTEIN HOMOLOG"/>
    <property type="match status" value="1"/>
</dbReference>
<name>A0A4U1BP88_9GAMM</name>
<dbReference type="AlphaFoldDB" id="A0A4U1BP88"/>
<sequence>MPQVNRSALVRFSAGQMFDLVNDVAAYPQFLPGCTASEVHSEDDTHMEATVWVKKAGIAQSFTTRNTLTQNATIEMSLKTGPFKSLAGTWKFTPLTDAACKVELNLDFEFSNPMVQKAFGKVFNDLAQNMVMAFSDRAKVVYRD</sequence>
<organism evidence="4 5">
    <name type="scientific">Ferrimonas aestuarii</name>
    <dbReference type="NCBI Taxonomy" id="2569539"/>
    <lineage>
        <taxon>Bacteria</taxon>
        <taxon>Pseudomonadati</taxon>
        <taxon>Pseudomonadota</taxon>
        <taxon>Gammaproteobacteria</taxon>
        <taxon>Alteromonadales</taxon>
        <taxon>Ferrimonadaceae</taxon>
        <taxon>Ferrimonas</taxon>
    </lineage>
</organism>
<dbReference type="InterPro" id="IPR005031">
    <property type="entry name" value="COQ10_START"/>
</dbReference>
<evidence type="ECO:0000313" key="4">
    <source>
        <dbReference type="EMBL" id="TKB55359.1"/>
    </source>
</evidence>
<dbReference type="CDD" id="cd07813">
    <property type="entry name" value="COQ10p_like"/>
    <property type="match status" value="1"/>
</dbReference>
<dbReference type="Proteomes" id="UP000305675">
    <property type="component" value="Unassembled WGS sequence"/>
</dbReference>
<evidence type="ECO:0000259" key="3">
    <source>
        <dbReference type="Pfam" id="PF03364"/>
    </source>
</evidence>
<dbReference type="GO" id="GO:0048039">
    <property type="term" value="F:ubiquinone binding"/>
    <property type="evidence" value="ECO:0007669"/>
    <property type="project" value="InterPro"/>
</dbReference>
<dbReference type="InterPro" id="IPR044996">
    <property type="entry name" value="COQ10-like"/>
</dbReference>
<dbReference type="PANTHER" id="PTHR12901:SF10">
    <property type="entry name" value="COENZYME Q-BINDING PROTEIN COQ10, MITOCHONDRIAL"/>
    <property type="match status" value="1"/>
</dbReference>
<dbReference type="Pfam" id="PF03364">
    <property type="entry name" value="Polyketide_cyc"/>
    <property type="match status" value="1"/>
</dbReference>
<dbReference type="Gene3D" id="3.30.530.20">
    <property type="match status" value="1"/>
</dbReference>
<gene>
    <name evidence="4" type="ORF">FCL42_09185</name>
</gene>
<accession>A0A4U1BP88</accession>
<dbReference type="GO" id="GO:0045333">
    <property type="term" value="P:cellular respiration"/>
    <property type="evidence" value="ECO:0007669"/>
    <property type="project" value="InterPro"/>
</dbReference>
<dbReference type="EMBL" id="SWCJ01000005">
    <property type="protein sequence ID" value="TKB55359.1"/>
    <property type="molecule type" value="Genomic_DNA"/>
</dbReference>
<protein>
    <submittedName>
        <fullName evidence="4">Type II toxin-antitoxin system RatA family toxin</fullName>
    </submittedName>
</protein>
<reference evidence="4 5" key="1">
    <citation type="submission" date="2019-04" db="EMBL/GenBank/DDBJ databases">
        <authorList>
            <person name="Hwang J.C."/>
        </authorList>
    </citation>
    <scope>NUCLEOTIDE SEQUENCE [LARGE SCALE GENOMIC DNA]</scope>
    <source>
        <strain evidence="4 5">IMCC35002</strain>
    </source>
</reference>
<dbReference type="RefSeq" id="WP_136863116.1">
    <property type="nucleotide sequence ID" value="NZ_SWCJ01000005.1"/>
</dbReference>